<keyword evidence="6 9" id="KW-0995">Kinetochore</keyword>
<keyword evidence="5 9" id="KW-0498">Mitosis</keyword>
<evidence type="ECO:0000256" key="4">
    <source>
        <dbReference type="ARBA" id="ARBA00022618"/>
    </source>
</evidence>
<protein>
    <recommendedName>
        <fullName evidence="9">Protein zwilch</fullName>
    </recommendedName>
</protein>
<evidence type="ECO:0000256" key="2">
    <source>
        <dbReference type="ARBA" id="ARBA00009062"/>
    </source>
</evidence>
<comment type="similarity">
    <text evidence="2 9">Belongs to the ZWILCH family.</text>
</comment>
<keyword evidence="3 9" id="KW-0158">Chromosome</keyword>
<proteinExistence type="inferred from homology"/>
<keyword evidence="4 9" id="KW-0132">Cell division</keyword>
<dbReference type="GO" id="GO:0034501">
    <property type="term" value="P:protein localization to kinetochore"/>
    <property type="evidence" value="ECO:0007669"/>
    <property type="project" value="UniProtKB-UniRule"/>
</dbReference>
<evidence type="ECO:0000256" key="9">
    <source>
        <dbReference type="RuleBase" id="RU369076"/>
    </source>
</evidence>
<comment type="subunit">
    <text evidence="9">Component of the RZZ complex.</text>
</comment>
<dbReference type="Pfam" id="PF09817">
    <property type="entry name" value="Zwilch"/>
    <property type="match status" value="1"/>
</dbReference>
<organism evidence="10 11">
    <name type="scientific">Lymnaea stagnalis</name>
    <name type="common">Great pond snail</name>
    <name type="synonym">Helix stagnalis</name>
    <dbReference type="NCBI Taxonomy" id="6523"/>
    <lineage>
        <taxon>Eukaryota</taxon>
        <taxon>Metazoa</taxon>
        <taxon>Spiralia</taxon>
        <taxon>Lophotrochozoa</taxon>
        <taxon>Mollusca</taxon>
        <taxon>Gastropoda</taxon>
        <taxon>Heterobranchia</taxon>
        <taxon>Euthyneura</taxon>
        <taxon>Panpulmonata</taxon>
        <taxon>Hygrophila</taxon>
        <taxon>Lymnaeoidea</taxon>
        <taxon>Lymnaeidae</taxon>
        <taxon>Lymnaea</taxon>
    </lineage>
</organism>
<evidence type="ECO:0000256" key="5">
    <source>
        <dbReference type="ARBA" id="ARBA00022776"/>
    </source>
</evidence>
<evidence type="ECO:0000313" key="10">
    <source>
        <dbReference type="EMBL" id="CAL1526832.1"/>
    </source>
</evidence>
<comment type="function">
    <text evidence="9">Essential component of the mitotic checkpoint, which prevents cells from prematurely exiting mitosis. Required for the assembly of the dynein-dynactin and MAD1-MAD2 complexes onto kinetochores. Its function related to the spindle assembly machinery is proposed to depend on its association in the mitotic RZZ complex.</text>
</comment>
<dbReference type="Gene3D" id="1.10.287.1880">
    <property type="match status" value="1"/>
</dbReference>
<comment type="caution">
    <text evidence="10">The sequence shown here is derived from an EMBL/GenBank/DDBJ whole genome shotgun (WGS) entry which is preliminary data.</text>
</comment>
<dbReference type="PANTHER" id="PTHR15995:SF1">
    <property type="entry name" value="PROTEIN ZWILCH HOMOLOG"/>
    <property type="match status" value="1"/>
</dbReference>
<gene>
    <name evidence="10" type="ORF">GSLYS_00001009001</name>
</gene>
<dbReference type="EMBL" id="CAXITT010000009">
    <property type="protein sequence ID" value="CAL1526832.1"/>
    <property type="molecule type" value="Genomic_DNA"/>
</dbReference>
<dbReference type="PANTHER" id="PTHR15995">
    <property type="entry name" value="PROTEIN ZWILCH HOMOLOG"/>
    <property type="match status" value="1"/>
</dbReference>
<dbReference type="GO" id="GO:0007094">
    <property type="term" value="P:mitotic spindle assembly checkpoint signaling"/>
    <property type="evidence" value="ECO:0007669"/>
    <property type="project" value="UniProtKB-UniRule"/>
</dbReference>
<keyword evidence="11" id="KW-1185">Reference proteome</keyword>
<dbReference type="InterPro" id="IPR018630">
    <property type="entry name" value="Zwilch"/>
</dbReference>
<evidence type="ECO:0000313" key="11">
    <source>
        <dbReference type="Proteomes" id="UP001497497"/>
    </source>
</evidence>
<dbReference type="GO" id="GO:1990423">
    <property type="term" value="C:RZZ complex"/>
    <property type="evidence" value="ECO:0007669"/>
    <property type="project" value="UniProtKB-UniRule"/>
</dbReference>
<dbReference type="GO" id="GO:0051301">
    <property type="term" value="P:cell division"/>
    <property type="evidence" value="ECO:0007669"/>
    <property type="project" value="UniProtKB-UniRule"/>
</dbReference>
<reference evidence="10 11" key="1">
    <citation type="submission" date="2024-04" db="EMBL/GenBank/DDBJ databases">
        <authorList>
            <consortium name="Genoscope - CEA"/>
            <person name="William W."/>
        </authorList>
    </citation>
    <scope>NUCLEOTIDE SEQUENCE [LARGE SCALE GENOMIC DNA]</scope>
</reference>
<evidence type="ECO:0000256" key="1">
    <source>
        <dbReference type="ARBA" id="ARBA00004629"/>
    </source>
</evidence>
<evidence type="ECO:0000256" key="7">
    <source>
        <dbReference type="ARBA" id="ARBA00023306"/>
    </source>
</evidence>
<evidence type="ECO:0000256" key="3">
    <source>
        <dbReference type="ARBA" id="ARBA00022454"/>
    </source>
</evidence>
<accession>A0AAV2H2W5</accession>
<evidence type="ECO:0000256" key="6">
    <source>
        <dbReference type="ARBA" id="ARBA00022838"/>
    </source>
</evidence>
<dbReference type="AlphaFoldDB" id="A0AAV2H2W5"/>
<comment type="subcellular location">
    <subcellularLocation>
        <location evidence="1 9">Chromosome</location>
        <location evidence="1 9">Centromere</location>
        <location evidence="1 9">Kinetochore</location>
    </subcellularLocation>
</comment>
<dbReference type="Proteomes" id="UP001497497">
    <property type="component" value="Unassembled WGS sequence"/>
</dbReference>
<evidence type="ECO:0000256" key="8">
    <source>
        <dbReference type="ARBA" id="ARBA00023328"/>
    </source>
</evidence>
<keyword evidence="7 9" id="KW-0131">Cell cycle</keyword>
<dbReference type="Gene3D" id="1.20.58.730">
    <property type="match status" value="1"/>
</dbReference>
<keyword evidence="8 9" id="KW-0137">Centromere</keyword>
<sequence>MGSPLKLQEIANLSLESHGTSTPLGVSKKQRLVPLTLKYGRRLLNKFIAAKVFGPPKIPMLIVLCDAEDKNQTVLIGAHKEVKDSKLLVKVFVVRSNIMNASLLEEYFQKEDTGKGCHMVSQYQILDKKDGLGSLVLQVQWFDPLGQAKLTKLQAAEFCLQATVVPGSEQSPVFDLFCQLQRIQGFVESAKTGELPEVLSLTEVNVLSLLGDLLQKVKASNLGQQRVVKDHRQASSRSGMLSGAAKHLSLDSGYESDFTDELWAIIGSSSHYTEMVKSLNLIFCELRRGGIKAFIHKDNETTLAKLVRQSYSGMASFPSLTGQLPLQLIAEIGLEKMRKHYRSIFINNKLCTSEQWSLFFHALTPTFDDIMNIEELSLNLLCTLYDIMSKLHHCLEVVSVIDAFTENQPLASFTLAVMNYYKNGKLNWSQTFSFQMTALQAAPELKRVPLSFLRRENITEGVSTVECLMSEAPEDLNVSVSSASSDLSMDAGISKEFVIFKTEEDLHCLCTV</sequence>
<name>A0AAV2H2W5_LYMST</name>